<name>A0A2W5SSC9_9BACT</name>
<dbReference type="EMBL" id="QFQP01000075">
    <property type="protein sequence ID" value="PZR03703.1"/>
    <property type="molecule type" value="Genomic_DNA"/>
</dbReference>
<sequence length="71" mass="7745">MITHGAKRVPAAPRIPIVQAALKDITSLTLDVTRDGFVVLSDHVKDKAGVREAVPFPRCRPDGRDVARVDE</sequence>
<reference evidence="1 2" key="1">
    <citation type="submission" date="2017-08" db="EMBL/GenBank/DDBJ databases">
        <title>Infants hospitalized years apart are colonized by the same room-sourced microbial strains.</title>
        <authorList>
            <person name="Brooks B."/>
            <person name="Olm M.R."/>
            <person name="Firek B.A."/>
            <person name="Baker R."/>
            <person name="Thomas B.C."/>
            <person name="Morowitz M.J."/>
            <person name="Banfield J.F."/>
        </authorList>
    </citation>
    <scope>NUCLEOTIDE SEQUENCE [LARGE SCALE GENOMIC DNA]</scope>
    <source>
        <strain evidence="1">S2_003_000_R2_14</strain>
    </source>
</reference>
<proteinExistence type="predicted"/>
<accession>A0A2W5SSC9</accession>
<protein>
    <submittedName>
        <fullName evidence="1">Uncharacterized protein</fullName>
    </submittedName>
</protein>
<dbReference type="AlphaFoldDB" id="A0A2W5SSC9"/>
<gene>
    <name evidence="1" type="ORF">DI536_35625</name>
</gene>
<organism evidence="1 2">
    <name type="scientific">Archangium gephyra</name>
    <dbReference type="NCBI Taxonomy" id="48"/>
    <lineage>
        <taxon>Bacteria</taxon>
        <taxon>Pseudomonadati</taxon>
        <taxon>Myxococcota</taxon>
        <taxon>Myxococcia</taxon>
        <taxon>Myxococcales</taxon>
        <taxon>Cystobacterineae</taxon>
        <taxon>Archangiaceae</taxon>
        <taxon>Archangium</taxon>
    </lineage>
</organism>
<evidence type="ECO:0000313" key="2">
    <source>
        <dbReference type="Proteomes" id="UP000249061"/>
    </source>
</evidence>
<dbReference type="Proteomes" id="UP000249061">
    <property type="component" value="Unassembled WGS sequence"/>
</dbReference>
<evidence type="ECO:0000313" key="1">
    <source>
        <dbReference type="EMBL" id="PZR03703.1"/>
    </source>
</evidence>
<comment type="caution">
    <text evidence="1">The sequence shown here is derived from an EMBL/GenBank/DDBJ whole genome shotgun (WGS) entry which is preliminary data.</text>
</comment>